<evidence type="ECO:0000256" key="3">
    <source>
        <dbReference type="ARBA" id="ARBA00023163"/>
    </source>
</evidence>
<evidence type="ECO:0000256" key="2">
    <source>
        <dbReference type="ARBA" id="ARBA00023125"/>
    </source>
</evidence>
<dbReference type="GO" id="GO:0003700">
    <property type="term" value="F:DNA-binding transcription factor activity"/>
    <property type="evidence" value="ECO:0007669"/>
    <property type="project" value="InterPro"/>
</dbReference>
<dbReference type="InterPro" id="IPR020449">
    <property type="entry name" value="Tscrpt_reg_AraC-type_HTH"/>
</dbReference>
<proteinExistence type="predicted"/>
<protein>
    <submittedName>
        <fullName evidence="5">Helix-turn-helix domain-containing protein</fullName>
    </submittedName>
</protein>
<dbReference type="PRINTS" id="PR00032">
    <property type="entry name" value="HTHARAC"/>
</dbReference>
<evidence type="ECO:0000313" key="5">
    <source>
        <dbReference type="EMBL" id="XBY46467.1"/>
    </source>
</evidence>
<gene>
    <name evidence="5" type="ORF">ABS361_09750</name>
</gene>
<reference evidence="5" key="1">
    <citation type="submission" date="2024-06" db="EMBL/GenBank/DDBJ databases">
        <title>Methylostella associata gen. nov., sp. nov., a novel Ancalomicrobiaceae-affiliated facultatively methylotrophic bacteria that feed on methanotrophs of the genus Methylococcus.</title>
        <authorList>
            <person name="Saltykova V."/>
            <person name="Danilova O.V."/>
            <person name="Oshkin I.Y."/>
            <person name="Belova S.E."/>
            <person name="Pimenov N.V."/>
            <person name="Dedysh S.N."/>
        </authorList>
    </citation>
    <scope>NUCLEOTIDE SEQUENCE</scope>
    <source>
        <strain evidence="5">S20</strain>
    </source>
</reference>
<dbReference type="GO" id="GO:0043565">
    <property type="term" value="F:sequence-specific DNA binding"/>
    <property type="evidence" value="ECO:0007669"/>
    <property type="project" value="InterPro"/>
</dbReference>
<accession>A0AAU7XG90</accession>
<dbReference type="SUPFAM" id="SSF46689">
    <property type="entry name" value="Homeodomain-like"/>
    <property type="match status" value="1"/>
</dbReference>
<dbReference type="Gene3D" id="1.10.10.60">
    <property type="entry name" value="Homeodomain-like"/>
    <property type="match status" value="1"/>
</dbReference>
<dbReference type="Pfam" id="PF12833">
    <property type="entry name" value="HTH_18"/>
    <property type="match status" value="1"/>
</dbReference>
<dbReference type="InterPro" id="IPR018060">
    <property type="entry name" value="HTH_AraC"/>
</dbReference>
<evidence type="ECO:0000256" key="1">
    <source>
        <dbReference type="ARBA" id="ARBA00023015"/>
    </source>
</evidence>
<dbReference type="InterPro" id="IPR035418">
    <property type="entry name" value="AraC-bd_2"/>
</dbReference>
<keyword evidence="2" id="KW-0238">DNA-binding</keyword>
<dbReference type="InterPro" id="IPR050204">
    <property type="entry name" value="AraC_XylS_family_regulators"/>
</dbReference>
<organism evidence="5">
    <name type="scientific">Methyloraptor flagellatus</name>
    <dbReference type="NCBI Taxonomy" id="3162530"/>
    <lineage>
        <taxon>Bacteria</taxon>
        <taxon>Pseudomonadati</taxon>
        <taxon>Pseudomonadota</taxon>
        <taxon>Alphaproteobacteria</taxon>
        <taxon>Hyphomicrobiales</taxon>
        <taxon>Ancalomicrobiaceae</taxon>
        <taxon>Methyloraptor</taxon>
    </lineage>
</organism>
<evidence type="ECO:0000259" key="4">
    <source>
        <dbReference type="PROSITE" id="PS01124"/>
    </source>
</evidence>
<dbReference type="InterPro" id="IPR009057">
    <property type="entry name" value="Homeodomain-like_sf"/>
</dbReference>
<dbReference type="PROSITE" id="PS01124">
    <property type="entry name" value="HTH_ARAC_FAMILY_2"/>
    <property type="match status" value="1"/>
</dbReference>
<dbReference type="KEGG" id="mflg:ABS361_09750"/>
<dbReference type="Pfam" id="PF14525">
    <property type="entry name" value="AraC_binding_2"/>
    <property type="match status" value="1"/>
</dbReference>
<name>A0AAU7XG90_9HYPH</name>
<sequence length="366" mass="39887">MPATAQKSSGLDTAGPAPGGIAVPFGAVTNERGFEMWAEMLAPIFDVEAPRDVVSDFAFGIESWTLGSAVIGRCQAPAHAFDRSRQTIARSGIDHVMIQFHSDGGLVGDFEGRSVHGRPGDICVFDLARPARTVSPDFRNTTLVVPRSMLEPLVADYDGLHGLVLPAKNPRIRLLRRHIEELTDQIAGLGAEDLLALVEPTVHLAAACLGTSADGRMITAPAVDRAKLAAVRSFIERHLADPALDAAMICRQMGLSRSVLYRLFEPLGSVAAHIRQRRLNQCLRELVSPRHRARRISEIAFGWGFTNEASFSRAFRQAFDVSPSDARLAGELRLRRRLRDDGPADGTGALEPETALADWMIDLMRV</sequence>
<keyword evidence="1" id="KW-0805">Transcription regulation</keyword>
<dbReference type="SMART" id="SM00342">
    <property type="entry name" value="HTH_ARAC"/>
    <property type="match status" value="1"/>
</dbReference>
<keyword evidence="3" id="KW-0804">Transcription</keyword>
<dbReference type="EMBL" id="CP158568">
    <property type="protein sequence ID" value="XBY46467.1"/>
    <property type="molecule type" value="Genomic_DNA"/>
</dbReference>
<dbReference type="RefSeq" id="WP_407051562.1">
    <property type="nucleotide sequence ID" value="NZ_CP158568.1"/>
</dbReference>
<feature type="domain" description="HTH araC/xylS-type" evidence="4">
    <location>
        <begin position="229"/>
        <end position="329"/>
    </location>
</feature>
<dbReference type="PANTHER" id="PTHR46796:SF6">
    <property type="entry name" value="ARAC SUBFAMILY"/>
    <property type="match status" value="1"/>
</dbReference>
<dbReference type="AlphaFoldDB" id="A0AAU7XG90"/>
<dbReference type="PANTHER" id="PTHR46796">
    <property type="entry name" value="HTH-TYPE TRANSCRIPTIONAL ACTIVATOR RHAS-RELATED"/>
    <property type="match status" value="1"/>
</dbReference>